<evidence type="ECO:0000256" key="7">
    <source>
        <dbReference type="ARBA" id="ARBA00022840"/>
    </source>
</evidence>
<evidence type="ECO:0000259" key="14">
    <source>
        <dbReference type="PROSITE" id="PS50893"/>
    </source>
</evidence>
<feature type="transmembrane region" description="Helical" evidence="13">
    <location>
        <begin position="1176"/>
        <end position="1201"/>
    </location>
</feature>
<dbReference type="PANTHER" id="PTHR43394">
    <property type="entry name" value="ATP-DEPENDENT PERMEASE MDL1, MITOCHONDRIAL"/>
    <property type="match status" value="1"/>
</dbReference>
<feature type="transmembrane region" description="Helical" evidence="13">
    <location>
        <begin position="304"/>
        <end position="324"/>
    </location>
</feature>
<evidence type="ECO:0000313" key="16">
    <source>
        <dbReference type="EMBL" id="KAJ7951466.1"/>
    </source>
</evidence>
<keyword evidence="5" id="KW-0677">Repeat</keyword>
<dbReference type="SUPFAM" id="SSF90123">
    <property type="entry name" value="ABC transporter transmembrane region"/>
    <property type="match status" value="2"/>
</dbReference>
<sequence length="1521" mass="166474">MFVSSMADSPFDIDYNSSPTHRRRYTTPVSSHHASRSFTPLGTPQSMHHSSTSRTPRPVPTTPFASDDDISWQGELSWQFQPTGWRDSRNLGAALSPWTATTPSESLLFRRSANDYYISRTTGYQSFTNPYYEYSGYGARPAGRVELQSFVANVHSSHGKDFSHGEHSKSNVYSSKLAVVKEKSSGKGNFIPLAKADELSMIDYEIGEDEYGFSHDSHHYDHDHGGHNVSHGISHGANAHGLEHHGPPSWQSTGHRYGDIDKVSSYGEGDNGDNDDDEDFEDDKGPCKSVGLFGLFKYSTKWDMVLVILGCVGALINGGSLPWYSFLFGELVNKISREADDDKTQMLKDVEKVCLLMTGLATVVMVGAYMEITCWRLVGERSAQRIRTKYLQAVLRQDISFFDMQVSTGDIMHGISSDVAQIQEVMGEKMAHFIHNICTFICGYIVGFRRSWRVSLVVFSVIPLTMFCGIVYKAVYVGLTAQEEVSYRKAGGIAEQAISSIRTVFSFVSEDHLAEKYADLLGKSVPFGVKVGFAKGAGMGVIYLVTYSTWALAFWYGSILISKNELTGGAAIACFFGVNVGGRGLALALSYFAQFSQGTVAASRVFEIIERVPEIDPYSPVGRTLTGVHGKIEFKNVTFAYPSRPDTLVLRSLKLVIPSSKTLALVGLSGGGKSTIFALVERFYDPNEGIITMDGYDLRTLQVKWLREQIGMVGQEPILFNTTILENVMMGKENATKKEAIAACIAANAHSFISSLPLGYETQAGDRGTQLSGGQKQRIALARAMIKDPRILLLDEPTSALDPESESVVQKAIDKISAGRTTIVIAHRLATVRDAHTIVVLNHGSVVEIGDHCQLLGNAGTYYNLVKLASEANSRPLRKQHGKQKGADISEDEKSIDDPSRSMYANEISNSKYFKSMQVEKQSETEEKTKMKTGEYKLSEVWKLQKPELVMLLLGFLLGMHAGAFLSIFPYILGEALTVYFGNDISKMKRDVGHLCLALVGLGSGCLISMTGQQGLCGWAGTKLTRRVRDSLFRSILKQEPGWFDFEENSTGVLVSRLSMDCVSFRSILGDRLSVLLMGLSSAAVGLGVCFFLEWRLTLLATALTPFTLGASYLTLIINIGPRLDNSSYAKASSIASGAVSNIRTVTTFSAQAQLVKSFDQALLEPRSKSVKRSQILGLTLGFSQGAMYGAYTLTLWFGAYLVKQDKTTFGDVYKIFLILVLSSFSVGQLAGLAPDTTAAATAIPAVLYIINRRPLIGNNGGKGRKVERSKPLDIEFRKVTFAYPSRLEIIVLRDFSLKAKGGSMVALVGASGSGKSTVVWLIQRFYDPNHGKVIMGGVDLREFDVKWLRRQTALVGQEPALFAGSIRENIAFGDPDASWSEIEEAAKEAYIHKFISGLPQGYETQVGSSGVQLSGGQKQRIAIARAILKKSRVLLLDEASSALDLESEKHVQDALGKISKRATTIVVAHRLSTIREADKIAVVRDGAVVEYGSHDTLMASHLNGLYASLVRAETEANAFS</sequence>
<dbReference type="CDD" id="cd18578">
    <property type="entry name" value="ABC_6TM_Pgp_ABCB1_D2_like"/>
    <property type="match status" value="1"/>
</dbReference>
<dbReference type="Gene3D" id="1.20.1560.10">
    <property type="entry name" value="ABC transporter type 1, transmembrane domain"/>
    <property type="match status" value="1"/>
</dbReference>
<feature type="domain" description="ABC transporter" evidence="14">
    <location>
        <begin position="1275"/>
        <end position="1511"/>
    </location>
</feature>
<feature type="compositionally biased region" description="Polar residues" evidence="12">
    <location>
        <begin position="27"/>
        <end position="49"/>
    </location>
</feature>
<feature type="transmembrane region" description="Helical" evidence="13">
    <location>
        <begin position="540"/>
        <end position="558"/>
    </location>
</feature>
<dbReference type="SUPFAM" id="SSF52540">
    <property type="entry name" value="P-loop containing nucleoside triphosphate hydrolases"/>
    <property type="match status" value="2"/>
</dbReference>
<dbReference type="KEGG" id="qsa:O6P43_027508"/>
<name>A0AAD7L5X6_QUISA</name>
<comment type="caution">
    <text evidence="16">The sequence shown here is derived from an EMBL/GenBank/DDBJ whole genome shotgun (WGS) entry which is preliminary data.</text>
</comment>
<dbReference type="GO" id="GO:0005886">
    <property type="term" value="C:plasma membrane"/>
    <property type="evidence" value="ECO:0007669"/>
    <property type="project" value="UniProtKB-SubCell"/>
</dbReference>
<dbReference type="SMART" id="SM00382">
    <property type="entry name" value="AAA"/>
    <property type="match status" value="2"/>
</dbReference>
<dbReference type="PANTHER" id="PTHR43394:SF11">
    <property type="entry name" value="ATP-BINDING CASSETTE TRANSPORTER"/>
    <property type="match status" value="1"/>
</dbReference>
<dbReference type="InterPro" id="IPR039421">
    <property type="entry name" value="Type_1_exporter"/>
</dbReference>
<evidence type="ECO:0000259" key="15">
    <source>
        <dbReference type="PROSITE" id="PS50929"/>
    </source>
</evidence>
<evidence type="ECO:0000313" key="17">
    <source>
        <dbReference type="Proteomes" id="UP001163823"/>
    </source>
</evidence>
<evidence type="ECO:0000256" key="5">
    <source>
        <dbReference type="ARBA" id="ARBA00022737"/>
    </source>
</evidence>
<keyword evidence="8 13" id="KW-1133">Transmembrane helix</keyword>
<proteinExistence type="inferred from homology"/>
<dbReference type="Pfam" id="PF00005">
    <property type="entry name" value="ABC_tran"/>
    <property type="match status" value="2"/>
</dbReference>
<dbReference type="InterPro" id="IPR003439">
    <property type="entry name" value="ABC_transporter-like_ATP-bd"/>
</dbReference>
<feature type="transmembrane region" description="Helical" evidence="13">
    <location>
        <begin position="355"/>
        <end position="378"/>
    </location>
</feature>
<feature type="compositionally biased region" description="Basic and acidic residues" evidence="12">
    <location>
        <begin position="215"/>
        <end position="226"/>
    </location>
</feature>
<feature type="transmembrane region" description="Helical" evidence="13">
    <location>
        <begin position="949"/>
        <end position="972"/>
    </location>
</feature>
<dbReference type="GO" id="GO:0016887">
    <property type="term" value="F:ATP hydrolysis activity"/>
    <property type="evidence" value="ECO:0007669"/>
    <property type="project" value="InterPro"/>
</dbReference>
<feature type="transmembrane region" description="Helical" evidence="13">
    <location>
        <begin position="1099"/>
        <end position="1121"/>
    </location>
</feature>
<reference evidence="16" key="1">
    <citation type="journal article" date="2023" name="Science">
        <title>Elucidation of the pathway for biosynthesis of saponin adjuvants from the soapbark tree.</title>
        <authorList>
            <person name="Reed J."/>
            <person name="Orme A."/>
            <person name="El-Demerdash A."/>
            <person name="Owen C."/>
            <person name="Martin L.B.B."/>
            <person name="Misra R.C."/>
            <person name="Kikuchi S."/>
            <person name="Rejzek M."/>
            <person name="Martin A.C."/>
            <person name="Harkess A."/>
            <person name="Leebens-Mack J."/>
            <person name="Louveau T."/>
            <person name="Stephenson M.J."/>
            <person name="Osbourn A."/>
        </authorList>
    </citation>
    <scope>NUCLEOTIDE SEQUENCE</scope>
    <source>
        <strain evidence="16">S10</strain>
    </source>
</reference>
<keyword evidence="7" id="KW-0067">ATP-binding</keyword>
<feature type="region of interest" description="Disordered" evidence="12">
    <location>
        <begin position="875"/>
        <end position="901"/>
    </location>
</feature>
<feature type="transmembrane region" description="Helical" evidence="13">
    <location>
        <begin position="570"/>
        <end position="593"/>
    </location>
</feature>
<feature type="transmembrane region" description="Helical" evidence="13">
    <location>
        <begin position="1213"/>
        <end position="1234"/>
    </location>
</feature>
<dbReference type="PROSITE" id="PS00211">
    <property type="entry name" value="ABC_TRANSPORTER_1"/>
    <property type="match status" value="2"/>
</dbReference>
<dbReference type="InterPro" id="IPR027417">
    <property type="entry name" value="P-loop_NTPase"/>
</dbReference>
<feature type="transmembrane region" description="Helical" evidence="13">
    <location>
        <begin position="430"/>
        <end position="448"/>
    </location>
</feature>
<dbReference type="Gene3D" id="3.40.50.300">
    <property type="entry name" value="P-loop containing nucleotide triphosphate hydrolases"/>
    <property type="match status" value="2"/>
</dbReference>
<keyword evidence="3" id="KW-0813">Transport</keyword>
<feature type="transmembrane region" description="Helical" evidence="13">
    <location>
        <begin position="1073"/>
        <end position="1093"/>
    </location>
</feature>
<dbReference type="CDD" id="cd03249">
    <property type="entry name" value="ABC_MTABC3_MDL1_MDL2"/>
    <property type="match status" value="2"/>
</dbReference>
<feature type="transmembrane region" description="Helical" evidence="13">
    <location>
        <begin position="454"/>
        <end position="479"/>
    </location>
</feature>
<evidence type="ECO:0000256" key="3">
    <source>
        <dbReference type="ARBA" id="ARBA00022448"/>
    </source>
</evidence>
<evidence type="ECO:0000256" key="10">
    <source>
        <dbReference type="ARBA" id="ARBA00023180"/>
    </source>
</evidence>
<organism evidence="16 17">
    <name type="scientific">Quillaja saponaria</name>
    <name type="common">Soap bark tree</name>
    <dbReference type="NCBI Taxonomy" id="32244"/>
    <lineage>
        <taxon>Eukaryota</taxon>
        <taxon>Viridiplantae</taxon>
        <taxon>Streptophyta</taxon>
        <taxon>Embryophyta</taxon>
        <taxon>Tracheophyta</taxon>
        <taxon>Spermatophyta</taxon>
        <taxon>Magnoliopsida</taxon>
        <taxon>eudicotyledons</taxon>
        <taxon>Gunneridae</taxon>
        <taxon>Pentapetalae</taxon>
        <taxon>rosids</taxon>
        <taxon>fabids</taxon>
        <taxon>Fabales</taxon>
        <taxon>Quillajaceae</taxon>
        <taxon>Quillaja</taxon>
    </lineage>
</organism>
<dbReference type="GO" id="GO:0005524">
    <property type="term" value="F:ATP binding"/>
    <property type="evidence" value="ECO:0007669"/>
    <property type="project" value="UniProtKB-KW"/>
</dbReference>
<gene>
    <name evidence="16" type="ORF">O6P43_027508</name>
</gene>
<evidence type="ECO:0000256" key="2">
    <source>
        <dbReference type="ARBA" id="ARBA00007577"/>
    </source>
</evidence>
<evidence type="ECO:0000256" key="13">
    <source>
        <dbReference type="SAM" id="Phobius"/>
    </source>
</evidence>
<dbReference type="InterPro" id="IPR017871">
    <property type="entry name" value="ABC_transporter-like_CS"/>
</dbReference>
<feature type="domain" description="ABC transmembrane type-1" evidence="15">
    <location>
        <begin position="953"/>
        <end position="1239"/>
    </location>
</feature>
<dbReference type="FunFam" id="3.40.50.300:FF:000066">
    <property type="entry name" value="ABC transporter B family member 1"/>
    <property type="match status" value="1"/>
</dbReference>
<evidence type="ECO:0000256" key="6">
    <source>
        <dbReference type="ARBA" id="ARBA00022741"/>
    </source>
</evidence>
<evidence type="ECO:0000256" key="1">
    <source>
        <dbReference type="ARBA" id="ARBA00004651"/>
    </source>
</evidence>
<dbReference type="InterPro" id="IPR011527">
    <property type="entry name" value="ABC1_TM_dom"/>
</dbReference>
<keyword evidence="17" id="KW-1185">Reference proteome</keyword>
<comment type="similarity">
    <text evidence="2">Belongs to the ABC transporter superfamily. ABCB family. Multidrug resistance exporter (TC 3.A.1.201) subfamily.</text>
</comment>
<dbReference type="PROSITE" id="PS50893">
    <property type="entry name" value="ABC_TRANSPORTER_2"/>
    <property type="match status" value="2"/>
</dbReference>
<feature type="region of interest" description="Disordered" evidence="12">
    <location>
        <begin position="13"/>
        <end position="66"/>
    </location>
</feature>
<dbReference type="EMBL" id="JARAOO010000011">
    <property type="protein sequence ID" value="KAJ7951466.1"/>
    <property type="molecule type" value="Genomic_DNA"/>
</dbReference>
<dbReference type="PROSITE" id="PS50929">
    <property type="entry name" value="ABC_TM1F"/>
    <property type="match status" value="2"/>
</dbReference>
<dbReference type="GO" id="GO:0015421">
    <property type="term" value="F:ABC-type oligopeptide transporter activity"/>
    <property type="evidence" value="ECO:0007669"/>
    <property type="project" value="TreeGrafter"/>
</dbReference>
<keyword evidence="4 13" id="KW-0812">Transmembrane</keyword>
<dbReference type="Proteomes" id="UP001163823">
    <property type="component" value="Chromosome 11"/>
</dbReference>
<feature type="region of interest" description="Disordered" evidence="12">
    <location>
        <begin position="215"/>
        <end position="282"/>
    </location>
</feature>
<evidence type="ECO:0000256" key="9">
    <source>
        <dbReference type="ARBA" id="ARBA00023136"/>
    </source>
</evidence>
<keyword evidence="10" id="KW-0325">Glycoprotein</keyword>
<evidence type="ECO:0000256" key="12">
    <source>
        <dbReference type="SAM" id="MobiDB-lite"/>
    </source>
</evidence>
<comment type="subunit">
    <text evidence="11">Interacts with 1-naphthylphthalamic acid (NPA).</text>
</comment>
<keyword evidence="9 13" id="KW-0472">Membrane</keyword>
<comment type="subcellular location">
    <subcellularLocation>
        <location evidence="1">Cell membrane</location>
        <topology evidence="1">Multi-pass membrane protein</topology>
    </subcellularLocation>
</comment>
<feature type="compositionally biased region" description="Acidic residues" evidence="12">
    <location>
        <begin position="270"/>
        <end position="282"/>
    </location>
</feature>
<evidence type="ECO:0000256" key="4">
    <source>
        <dbReference type="ARBA" id="ARBA00022692"/>
    </source>
</evidence>
<protein>
    <submittedName>
        <fullName evidence="16">ABC transporter B family-like protein</fullName>
    </submittedName>
</protein>
<dbReference type="FunFam" id="3.40.50.300:FF:000205">
    <property type="entry name" value="ABC transporter B family member 4"/>
    <property type="match status" value="1"/>
</dbReference>
<dbReference type="GO" id="GO:0090374">
    <property type="term" value="P:oligopeptide export from mitochondrion"/>
    <property type="evidence" value="ECO:0007669"/>
    <property type="project" value="TreeGrafter"/>
</dbReference>
<dbReference type="InterPro" id="IPR036640">
    <property type="entry name" value="ABC1_TM_sf"/>
</dbReference>
<feature type="domain" description="ABC transmembrane type-1" evidence="15">
    <location>
        <begin position="308"/>
        <end position="597"/>
    </location>
</feature>
<dbReference type="FunFam" id="1.20.1560.10:FF:000155">
    <property type="entry name" value="ATP-binding cassette transporter, subfamily B, member 2, group MDR/PGP protein PpABCB2"/>
    <property type="match status" value="1"/>
</dbReference>
<evidence type="ECO:0000256" key="8">
    <source>
        <dbReference type="ARBA" id="ARBA00022989"/>
    </source>
</evidence>
<evidence type="ECO:0000256" key="11">
    <source>
        <dbReference type="ARBA" id="ARBA00062948"/>
    </source>
</evidence>
<dbReference type="CDD" id="cd18577">
    <property type="entry name" value="ABC_6TM_Pgp_ABCB1_D1_like"/>
    <property type="match status" value="1"/>
</dbReference>
<feature type="domain" description="ABC transporter" evidence="14">
    <location>
        <begin position="632"/>
        <end position="868"/>
    </location>
</feature>
<dbReference type="Pfam" id="PF00664">
    <property type="entry name" value="ABC_membrane"/>
    <property type="match status" value="2"/>
</dbReference>
<dbReference type="GO" id="GO:0005743">
    <property type="term" value="C:mitochondrial inner membrane"/>
    <property type="evidence" value="ECO:0007669"/>
    <property type="project" value="TreeGrafter"/>
</dbReference>
<feature type="compositionally biased region" description="Basic and acidic residues" evidence="12">
    <location>
        <begin position="885"/>
        <end position="900"/>
    </location>
</feature>
<accession>A0AAD7L5X6</accession>
<keyword evidence="6" id="KW-0547">Nucleotide-binding</keyword>
<dbReference type="InterPro" id="IPR003593">
    <property type="entry name" value="AAA+_ATPase"/>
</dbReference>